<reference evidence="1" key="1">
    <citation type="submission" date="2022-03" db="EMBL/GenBank/DDBJ databases">
        <title>Draft Genome Sequence of Firmicute Strain S0AB, a Heterotrophic Iron/Sulfur-Oxidizing Extreme Acidophile.</title>
        <authorList>
            <person name="Vergara E."/>
            <person name="Pakostova E."/>
            <person name="Johnson D.B."/>
            <person name="Holmes D.S."/>
        </authorList>
    </citation>
    <scope>NUCLEOTIDE SEQUENCE</scope>
    <source>
        <strain evidence="1">S0AB</strain>
    </source>
</reference>
<sequence>MQPLSAWAAPESCHVYTKEPTGYRVVIDLLAHEKPADLTCIVTFADALRIAHWQDVRMGQASTWIINHHGINDPMPAVDTIVDAIVLIPHDPRHVAAQFLRKPLVTLDPSFARHFDHLMQKVEHLVQVKSVGKEVEFDVGVSGV</sequence>
<evidence type="ECO:0000313" key="2">
    <source>
        <dbReference type="Proteomes" id="UP001139263"/>
    </source>
</evidence>
<proteinExistence type="predicted"/>
<comment type="caution">
    <text evidence="1">The sequence shown here is derived from an EMBL/GenBank/DDBJ whole genome shotgun (WGS) entry which is preliminary data.</text>
</comment>
<organism evidence="1 2">
    <name type="scientific">Sulfoacidibacillus ferrooxidans</name>
    <dbReference type="NCBI Taxonomy" id="2005001"/>
    <lineage>
        <taxon>Bacteria</taxon>
        <taxon>Bacillati</taxon>
        <taxon>Bacillota</taxon>
        <taxon>Bacilli</taxon>
        <taxon>Bacillales</taxon>
        <taxon>Alicyclobacillaceae</taxon>
        <taxon>Sulfoacidibacillus</taxon>
    </lineage>
</organism>
<keyword evidence="2" id="KW-1185">Reference proteome</keyword>
<accession>A0A9X1VBG0</accession>
<gene>
    <name evidence="1" type="ORF">MM817_03265</name>
</gene>
<evidence type="ECO:0000313" key="1">
    <source>
        <dbReference type="EMBL" id="MCI0184968.1"/>
    </source>
</evidence>
<dbReference type="Proteomes" id="UP001139263">
    <property type="component" value="Unassembled WGS sequence"/>
</dbReference>
<name>A0A9X1VBG0_9BACL</name>
<protein>
    <submittedName>
        <fullName evidence="1">Uncharacterized protein</fullName>
    </submittedName>
</protein>
<dbReference type="AlphaFoldDB" id="A0A9X1VBG0"/>
<dbReference type="EMBL" id="JALBUF010000046">
    <property type="protein sequence ID" value="MCI0184968.1"/>
    <property type="molecule type" value="Genomic_DNA"/>
</dbReference>